<dbReference type="GO" id="GO:0072657">
    <property type="term" value="P:protein localization to membrane"/>
    <property type="evidence" value="ECO:0007669"/>
    <property type="project" value="TreeGrafter"/>
</dbReference>
<keyword evidence="12" id="KW-1185">Reference proteome</keyword>
<feature type="transmembrane region" description="Helical" evidence="8">
    <location>
        <begin position="1113"/>
        <end position="1136"/>
    </location>
</feature>
<feature type="transmembrane region" description="Helical" evidence="8">
    <location>
        <begin position="1236"/>
        <end position="1257"/>
    </location>
</feature>
<dbReference type="PANTHER" id="PTHR10766:SF41">
    <property type="entry name" value="TRANSMEMBRANE 9 SUPERFAMILY MEMBER 3"/>
    <property type="match status" value="1"/>
</dbReference>
<evidence type="ECO:0000256" key="4">
    <source>
        <dbReference type="ARBA" id="ARBA00022729"/>
    </source>
</evidence>
<feature type="transmembrane region" description="Helical" evidence="8">
    <location>
        <begin position="1178"/>
        <end position="1204"/>
    </location>
</feature>
<feature type="compositionally biased region" description="Basic and acidic residues" evidence="7">
    <location>
        <begin position="317"/>
        <end position="335"/>
    </location>
</feature>
<reference evidence="11" key="1">
    <citation type="submission" date="2022-08" db="UniProtKB">
        <authorList>
            <consortium name="EnsemblMetazoa"/>
        </authorList>
    </citation>
    <scope>IDENTIFICATION</scope>
    <source>
        <strain evidence="11">05x7-T-G4-1.051#20</strain>
    </source>
</reference>
<feature type="region of interest" description="Disordered" evidence="7">
    <location>
        <begin position="281"/>
        <end position="364"/>
    </location>
</feature>
<dbReference type="GO" id="GO:0046983">
    <property type="term" value="F:protein dimerization activity"/>
    <property type="evidence" value="ECO:0007669"/>
    <property type="project" value="InterPro"/>
</dbReference>
<dbReference type="InterPro" id="IPR004240">
    <property type="entry name" value="EMP70"/>
</dbReference>
<feature type="signal peptide" evidence="9">
    <location>
        <begin position="1"/>
        <end position="18"/>
    </location>
</feature>
<comment type="subcellular location">
    <subcellularLocation>
        <location evidence="1">Membrane</location>
        <topology evidence="1">Multi-pass membrane protein</topology>
    </subcellularLocation>
</comment>
<keyword evidence="6 8" id="KW-0472">Membrane</keyword>
<evidence type="ECO:0000256" key="6">
    <source>
        <dbReference type="ARBA" id="ARBA00023136"/>
    </source>
</evidence>
<evidence type="ECO:0000256" key="1">
    <source>
        <dbReference type="ARBA" id="ARBA00004141"/>
    </source>
</evidence>
<feature type="domain" description="DUF4371" evidence="10">
    <location>
        <begin position="506"/>
        <end position="647"/>
    </location>
</feature>
<proteinExistence type="inferred from homology"/>
<feature type="transmembrane region" description="Helical" evidence="8">
    <location>
        <begin position="1148"/>
        <end position="1172"/>
    </location>
</feature>
<evidence type="ECO:0000313" key="11">
    <source>
        <dbReference type="EnsemblMetazoa" id="G375.1:cds"/>
    </source>
</evidence>
<dbReference type="InterPro" id="IPR012337">
    <property type="entry name" value="RNaseH-like_sf"/>
</dbReference>
<feature type="transmembrane region" description="Helical" evidence="8">
    <location>
        <begin position="1076"/>
        <end position="1101"/>
    </location>
</feature>
<dbReference type="Pfam" id="PF14291">
    <property type="entry name" value="DUF4371"/>
    <property type="match status" value="1"/>
</dbReference>
<evidence type="ECO:0000256" key="8">
    <source>
        <dbReference type="SAM" id="Phobius"/>
    </source>
</evidence>
<dbReference type="EnsemblMetazoa" id="G375.1">
    <property type="protein sequence ID" value="G375.1:cds"/>
    <property type="gene ID" value="G375"/>
</dbReference>
<evidence type="ECO:0000256" key="7">
    <source>
        <dbReference type="SAM" id="MobiDB-lite"/>
    </source>
</evidence>
<evidence type="ECO:0000256" key="5">
    <source>
        <dbReference type="ARBA" id="ARBA00022989"/>
    </source>
</evidence>
<evidence type="ECO:0000256" key="9">
    <source>
        <dbReference type="SAM" id="SignalP"/>
    </source>
</evidence>
<keyword evidence="3 8" id="KW-0812">Transmembrane</keyword>
<dbReference type="PANTHER" id="PTHR10766">
    <property type="entry name" value="TRANSMEMBRANE 9 SUPERFAMILY PROTEIN"/>
    <property type="match status" value="1"/>
</dbReference>
<feature type="transmembrane region" description="Helical" evidence="8">
    <location>
        <begin position="1269"/>
        <end position="1295"/>
    </location>
</feature>
<feature type="compositionally biased region" description="Basic and acidic residues" evidence="7">
    <location>
        <begin position="347"/>
        <end position="364"/>
    </location>
</feature>
<comment type="similarity">
    <text evidence="2">Belongs to the nonaspanin (TM9SF) (TC 9.A.2) family.</text>
</comment>
<organism evidence="11 12">
    <name type="scientific">Magallana gigas</name>
    <name type="common">Pacific oyster</name>
    <name type="synonym">Crassostrea gigas</name>
    <dbReference type="NCBI Taxonomy" id="29159"/>
    <lineage>
        <taxon>Eukaryota</taxon>
        <taxon>Metazoa</taxon>
        <taxon>Spiralia</taxon>
        <taxon>Lophotrochozoa</taxon>
        <taxon>Mollusca</taxon>
        <taxon>Bivalvia</taxon>
        <taxon>Autobranchia</taxon>
        <taxon>Pteriomorphia</taxon>
        <taxon>Ostreida</taxon>
        <taxon>Ostreoidea</taxon>
        <taxon>Ostreidae</taxon>
        <taxon>Magallana</taxon>
    </lineage>
</organism>
<feature type="transmembrane region" description="Helical" evidence="8">
    <location>
        <begin position="1339"/>
        <end position="1361"/>
    </location>
</feature>
<dbReference type="SUPFAM" id="SSF53098">
    <property type="entry name" value="Ribonuclease H-like"/>
    <property type="match status" value="1"/>
</dbReference>
<evidence type="ECO:0000256" key="3">
    <source>
        <dbReference type="ARBA" id="ARBA00022692"/>
    </source>
</evidence>
<accession>A0A8W8MSG2</accession>
<dbReference type="Pfam" id="PF02990">
    <property type="entry name" value="EMP70"/>
    <property type="match status" value="2"/>
</dbReference>
<feature type="transmembrane region" description="Helical" evidence="8">
    <location>
        <begin position="213"/>
        <end position="235"/>
    </location>
</feature>
<keyword evidence="5 8" id="KW-1133">Transmembrane helix</keyword>
<keyword evidence="4 9" id="KW-0732">Signal</keyword>
<dbReference type="InterPro" id="IPR025398">
    <property type="entry name" value="DUF4371"/>
</dbReference>
<evidence type="ECO:0000256" key="2">
    <source>
        <dbReference type="ARBA" id="ARBA00005227"/>
    </source>
</evidence>
<feature type="chain" id="PRO_5036464342" description="DUF4371 domain-containing protein" evidence="9">
    <location>
        <begin position="19"/>
        <end position="1374"/>
    </location>
</feature>
<protein>
    <recommendedName>
        <fullName evidence="10">DUF4371 domain-containing protein</fullName>
    </recommendedName>
</protein>
<dbReference type="GO" id="GO:0016020">
    <property type="term" value="C:membrane"/>
    <property type="evidence" value="ECO:0007669"/>
    <property type="project" value="UniProtKB-SubCell"/>
</dbReference>
<evidence type="ECO:0000259" key="10">
    <source>
        <dbReference type="Pfam" id="PF14291"/>
    </source>
</evidence>
<feature type="compositionally biased region" description="Low complexity" evidence="7">
    <location>
        <begin position="291"/>
        <end position="310"/>
    </location>
</feature>
<name>A0A8W8MSG2_MAGGI</name>
<evidence type="ECO:0000313" key="12">
    <source>
        <dbReference type="Proteomes" id="UP000005408"/>
    </source>
</evidence>
<dbReference type="Proteomes" id="UP000005408">
    <property type="component" value="Unassembled WGS sequence"/>
</dbReference>
<feature type="transmembrane region" description="Helical" evidence="8">
    <location>
        <begin position="1307"/>
        <end position="1327"/>
    </location>
</feature>
<sequence length="1374" mass="157544">MLKSVPKIFVFLFICILADEHDHVYEDGEEVVLWMNTVGPYHNRQETYSYFSLPFCAGPKESIGHYHETLGEALQGTELEFSGLDIDFKGEVKKTEYCSVELTQDKFEAFVYAVKNHYWYQMYIDDLPIWGIVGEISDSGEDFYVWTHKKFDIGYNGKQIVDVNLTSEAKKKLSPGAKISFSYEVHFTPSKIKYEKRFDKYLDPNFFQHRIHWFSIFNSFMMVIFLVGLVSMILMRTLRKDYARYSKEEDLDDMQCGVMSHNSKYYVKKIKKKDSTGLPKISNFFTRPDDSISTGNPTTTSSTNEQSSSSHGVQHQVDPEVESKEDQSEDSERRLVVSIPSESQRLSVDHDVREDLESNSESHSKVHIKKLKVSPIDQRTFCLHKYEAQHRWLYYSNVKGGYMCKYCELYSSSSDSQSSDKSFIHNGATLGSHPTRVLTKHENSQKHKFSIERYTLSRTNVNVYKQVHLAFNANAAKEEQKNRNVVKKIFRCVDFLARQKWAVSENTEKLVRFVASIDESNSDLKQHCASASNTYLSSTSVTQMVSCISEFHERELLLNMNEKQFSLLADESTDIAHRSQLCIMARFGNSHNEIATHFLGFVNLEKATAEAIMTAVKLFLLAKNIDIGKIRFIALDGCNTMSGEHKGLQRRIRHESPFALYVNCRNHRLALCLVHLIKKYPVLQEIDSLLISLWKLFEFSPQKMAVFKNIQSVYGKEPLTFLRAATTRWLSHLHACSRFVSRYNCILDTLDAIYDDRKDPDVYGIRVSATNKSLLAGTVLLCDILKPVNMLSLYLQQEDINFTTLPIRVKETTDLLHQLIEKYNRNQLDDTEYAKVNGMFLEVDDRTTLARRMRACANRITPESFLEQTGIPLIHDLIQEIEDAFCTGSAVLTAFGVLDPHNLPDSIEELSKYGQESIDKLVEFYGSPKDDEFQGHRIQVRAQFNEVNMRTELETFKRHLFMLRRRGCSSVHGVYKEFCKDDVLKECFPVVFHLYYLAMIIPSSTAVVERGFSLMSNIVSKKRNRLTEKNTDALMRICHTNKDLTDNDLETIEKDLGDEYGWKQVHGDVFRPASNALLFSSLIGTGYHIAVVTMCVIIFSILGDLYTERGSLLSTAIFVYAATSPVNGYFGGSLYARMGGKVWIKQMMVGAFMLPLAVCGTAFFINFIAIYYHASRAIPFGTMVAVTCICIFVILPLTLVGTVLGRNLAGQPNYPCRVNAVPRPIPEKKWFMEPSVIIVLGGILPFGSIFIEMYFIFTSFWAYKIYYVYGFMLLVFVILTIVTVCVTIVCTYFLLNAEDYRWQWTSFSAAASTAGYVYLYSFYYFFFKTKMYGFFQTTFYFGYMALFSLALGIMCGTFGYIGTSYFVRKIYSTT</sequence>